<dbReference type="AlphaFoldDB" id="A0A2J7R9E9"/>
<accession>A0A2J7R9E9</accession>
<gene>
    <name evidence="1" type="ORF">B7P43_G15365</name>
</gene>
<evidence type="ECO:0000313" key="2">
    <source>
        <dbReference type="Proteomes" id="UP000235965"/>
    </source>
</evidence>
<protein>
    <submittedName>
        <fullName evidence="1">Uncharacterized protein</fullName>
    </submittedName>
</protein>
<keyword evidence="2" id="KW-1185">Reference proteome</keyword>
<organism evidence="1 2">
    <name type="scientific">Cryptotermes secundus</name>
    <dbReference type="NCBI Taxonomy" id="105785"/>
    <lineage>
        <taxon>Eukaryota</taxon>
        <taxon>Metazoa</taxon>
        <taxon>Ecdysozoa</taxon>
        <taxon>Arthropoda</taxon>
        <taxon>Hexapoda</taxon>
        <taxon>Insecta</taxon>
        <taxon>Pterygota</taxon>
        <taxon>Neoptera</taxon>
        <taxon>Polyneoptera</taxon>
        <taxon>Dictyoptera</taxon>
        <taxon>Blattodea</taxon>
        <taxon>Blattoidea</taxon>
        <taxon>Termitoidae</taxon>
        <taxon>Kalotermitidae</taxon>
        <taxon>Cryptotermitinae</taxon>
        <taxon>Cryptotermes</taxon>
    </lineage>
</organism>
<sequence length="59" mass="6822">MKCFCYCHKITDQKKTETNFVQVMQLEVKAHKTICFVLNSGCATELETEKYLESMGILN</sequence>
<dbReference type="EMBL" id="NEVH01006591">
    <property type="protein sequence ID" value="PNF37468.1"/>
    <property type="molecule type" value="Genomic_DNA"/>
</dbReference>
<comment type="caution">
    <text evidence="1">The sequence shown here is derived from an EMBL/GenBank/DDBJ whole genome shotgun (WGS) entry which is preliminary data.</text>
</comment>
<proteinExistence type="predicted"/>
<dbReference type="InParanoid" id="A0A2J7R9E9"/>
<dbReference type="Proteomes" id="UP000235965">
    <property type="component" value="Unassembled WGS sequence"/>
</dbReference>
<name>A0A2J7R9E9_9NEOP</name>
<reference evidence="1 2" key="1">
    <citation type="submission" date="2017-12" db="EMBL/GenBank/DDBJ databases">
        <title>Hemimetabolous genomes reveal molecular basis of termite eusociality.</title>
        <authorList>
            <person name="Harrison M.C."/>
            <person name="Jongepier E."/>
            <person name="Robertson H.M."/>
            <person name="Arning N."/>
            <person name="Bitard-Feildel T."/>
            <person name="Chao H."/>
            <person name="Childers C.P."/>
            <person name="Dinh H."/>
            <person name="Doddapaneni H."/>
            <person name="Dugan S."/>
            <person name="Gowin J."/>
            <person name="Greiner C."/>
            <person name="Han Y."/>
            <person name="Hu H."/>
            <person name="Hughes D.S.T."/>
            <person name="Huylmans A.-K."/>
            <person name="Kemena C."/>
            <person name="Kremer L.P.M."/>
            <person name="Lee S.L."/>
            <person name="Lopez-Ezquerra A."/>
            <person name="Mallet L."/>
            <person name="Monroy-Kuhn J.M."/>
            <person name="Moser A."/>
            <person name="Murali S.C."/>
            <person name="Muzny D.M."/>
            <person name="Otani S."/>
            <person name="Piulachs M.-D."/>
            <person name="Poelchau M."/>
            <person name="Qu J."/>
            <person name="Schaub F."/>
            <person name="Wada-Katsumata A."/>
            <person name="Worley K.C."/>
            <person name="Xie Q."/>
            <person name="Ylla G."/>
            <person name="Poulsen M."/>
            <person name="Gibbs R.A."/>
            <person name="Schal C."/>
            <person name="Richards S."/>
            <person name="Belles X."/>
            <person name="Korb J."/>
            <person name="Bornberg-Bauer E."/>
        </authorList>
    </citation>
    <scope>NUCLEOTIDE SEQUENCE [LARGE SCALE GENOMIC DNA]</scope>
    <source>
        <tissue evidence="1">Whole body</tissue>
    </source>
</reference>
<evidence type="ECO:0000313" key="1">
    <source>
        <dbReference type="EMBL" id="PNF37468.1"/>
    </source>
</evidence>